<comment type="caution">
    <text evidence="6">The sequence shown here is derived from an EMBL/GenBank/DDBJ whole genome shotgun (WGS) entry which is preliminary data.</text>
</comment>
<feature type="region of interest" description="Disordered" evidence="2">
    <location>
        <begin position="53"/>
        <end position="94"/>
    </location>
</feature>
<dbReference type="OrthoDB" id="2015333at2759"/>
<dbReference type="Gene3D" id="1.10.357.50">
    <property type="match status" value="1"/>
</dbReference>
<dbReference type="PANTHER" id="PTHR47263">
    <property type="entry name" value="ADENYLATE CYCLASE ACTIVATION PROTEIN GIT1"/>
    <property type="match status" value="1"/>
</dbReference>
<dbReference type="STRING" id="1173061.A0A0J9X369"/>
<dbReference type="Proteomes" id="UP000242525">
    <property type="component" value="Unassembled WGS sequence"/>
</dbReference>
<dbReference type="PRINTS" id="PR00360">
    <property type="entry name" value="C2DOMAIN"/>
</dbReference>
<protein>
    <recommendedName>
        <fullName evidence="8">C2 domain-containing protein</fullName>
    </recommendedName>
</protein>
<evidence type="ECO:0000259" key="4">
    <source>
        <dbReference type="PROSITE" id="PS51258"/>
    </source>
</evidence>
<dbReference type="AlphaFoldDB" id="A0A0J9X369"/>
<gene>
    <name evidence="6" type="ORF">BN980_GECA02s02441g</name>
</gene>
<feature type="domain" description="C2" evidence="3">
    <location>
        <begin position="830"/>
        <end position="949"/>
    </location>
</feature>
<dbReference type="InterPro" id="IPR000008">
    <property type="entry name" value="C2_dom"/>
</dbReference>
<dbReference type="PROSITE" id="PS50004">
    <property type="entry name" value="C2"/>
    <property type="match status" value="1"/>
</dbReference>
<evidence type="ECO:0000256" key="2">
    <source>
        <dbReference type="SAM" id="MobiDB-lite"/>
    </source>
</evidence>
<evidence type="ECO:0008006" key="8">
    <source>
        <dbReference type="Google" id="ProtNLM"/>
    </source>
</evidence>
<evidence type="ECO:0000313" key="6">
    <source>
        <dbReference type="EMBL" id="CDO51880.1"/>
    </source>
</evidence>
<keyword evidence="1" id="KW-0175">Coiled coil</keyword>
<dbReference type="InterPro" id="IPR014772">
    <property type="entry name" value="Munc13_dom-2"/>
</dbReference>
<dbReference type="InterPro" id="IPR010439">
    <property type="entry name" value="MUN_dom"/>
</dbReference>
<feature type="domain" description="MHD2" evidence="5">
    <location>
        <begin position="1037"/>
        <end position="1154"/>
    </location>
</feature>
<dbReference type="PROSITE" id="PS51259">
    <property type="entry name" value="MHD2"/>
    <property type="match status" value="1"/>
</dbReference>
<dbReference type="Pfam" id="PF06292">
    <property type="entry name" value="MUN"/>
    <property type="match status" value="1"/>
</dbReference>
<dbReference type="SMART" id="SM00239">
    <property type="entry name" value="C2"/>
    <property type="match status" value="1"/>
</dbReference>
<accession>A0A0J9X369</accession>
<dbReference type="Pfam" id="PF00168">
    <property type="entry name" value="C2"/>
    <property type="match status" value="1"/>
</dbReference>
<dbReference type="EMBL" id="CCBN010000002">
    <property type="protein sequence ID" value="CDO51880.1"/>
    <property type="molecule type" value="Genomic_DNA"/>
</dbReference>
<dbReference type="Gene3D" id="2.60.40.150">
    <property type="entry name" value="C2 domain"/>
    <property type="match status" value="1"/>
</dbReference>
<dbReference type="PROSITE" id="PS51258">
    <property type="entry name" value="MHD1"/>
    <property type="match status" value="1"/>
</dbReference>
<dbReference type="SUPFAM" id="SSF49562">
    <property type="entry name" value="C2 domain (Calcium/lipid-binding domain, CaLB)"/>
    <property type="match status" value="1"/>
</dbReference>
<dbReference type="InterPro" id="IPR014770">
    <property type="entry name" value="Munc13_1"/>
</dbReference>
<sequence>MSNRTVPRRAVSTNLSRFETGLTTNVDKDALFSYVLKLAILYYRTEARFRASETPQNIQVPHSPGHSRRSSYGGVLNGSPSTMPSSSLDKMKNSKSKLPKNIVSMITSRLELQITRPNSKYSPDDLSKRIFGRFYTSFRGQAAETINVSRSPFELLMLFLKEANKELQIYYSTTNEANPNNPGVYAARFNQFLIDLLVEKGYSSSHASLISELEGFKTSFSKGETLAPSKPFSNGHNNRNSISGSLNIDTTIKPSFKLSDMGIATFLTNLFGFSPDYVQQMIKQLSSQATEQAAVAELKFFQEDLKINSRHPSYQRPDFSSESSFNAWKATELAQIDHQINFFVKFKSSLSSTPASHSNGDNFFTPPDTKSFYHMLLKLCLRNDSHNDSNLILSKDSSELLNKVGNAWRITPITRSLLLLNVSSDLYQRGLFSMQKMSEEVFQLATHQITEYTKGEFDLNAWPNCDKTLSYSTMKDIYGYTVDQIIGKLDAIFSTPPPKINPLIRFLGQSVLDYAEIEGYPELSPTPEQFEEMRQKVKEVAEDKYQELVSEIPRGHTFSYEHVLHVANVLLDRARLIQKRNKMPLFGKVDVALTVISSNFRSFSEDSNLMVQYIIQTLQARDETLSLKSVTELYNTLVETRYIYKQVIKDKPFSFDIEARLEPLVMKQIELASNVPSTWIENMVTSDQFLLSATAREDENASRISSSVTDAFISFNQTINTVRDLSWENQIHIALFYTQLMKGISNAIVQYSDMVYALFQRDLAQEDDQRTQVYRSRHEKWLNAAINAVNGGIDFKPYNFLETTCVKLNDIERAQIELDKIEAVVDSEKQHSYLARVIRTSSKPKSFFFTIKIVEATDLRACDTNGLSDPYVTLVLDARKKQIGRTRTIYEDLNPVWNETFEFTLGEASSIWLTVWDENSITDHSVCGRALVPLDPQAFQDFITKEEWIDLKPQGQLRIMITMESERDDIRFYFGKSLRTLMRTESEMIRTIVNKFSAFINYAVSAKNLKSTTNANLGKVMSSWLSKANKPGDRDVTEPLNPLFDYLNNNFATLHLYLTPSMKIKVMTKTWEVILDALELLLLPPLSGKPCYQTPLTNREKDDLSIWVDTFVKFFNHDGNGIPMEILKGKQYQEFFAGLSNYYDRETDELIRECENEASKSFKKLQQRNYVSVHEQLRRSNTVMAHRNRRALQQEKEKLQDAERESPGLEDIILRILRLKGMHNYVAKRLEQRAKLSRSLAAEAFLRR</sequence>
<dbReference type="Gene3D" id="1.20.58.1100">
    <property type="match status" value="1"/>
</dbReference>
<evidence type="ECO:0000256" key="1">
    <source>
        <dbReference type="SAM" id="Coils"/>
    </source>
</evidence>
<feature type="coiled-coil region" evidence="1">
    <location>
        <begin position="1185"/>
        <end position="1212"/>
    </location>
</feature>
<reference evidence="6" key="1">
    <citation type="submission" date="2014-03" db="EMBL/GenBank/DDBJ databases">
        <authorList>
            <person name="Casaregola S."/>
        </authorList>
    </citation>
    <scope>NUCLEOTIDE SEQUENCE [LARGE SCALE GENOMIC DNA]</scope>
    <source>
        <strain evidence="6">CLIB 918</strain>
    </source>
</reference>
<organism evidence="6 7">
    <name type="scientific">Geotrichum candidum</name>
    <name type="common">Oospora lactis</name>
    <name type="synonym">Dipodascus geotrichum</name>
    <dbReference type="NCBI Taxonomy" id="1173061"/>
    <lineage>
        <taxon>Eukaryota</taxon>
        <taxon>Fungi</taxon>
        <taxon>Dikarya</taxon>
        <taxon>Ascomycota</taxon>
        <taxon>Saccharomycotina</taxon>
        <taxon>Dipodascomycetes</taxon>
        <taxon>Dipodascales</taxon>
        <taxon>Dipodascaceae</taxon>
        <taxon>Geotrichum</taxon>
    </lineage>
</organism>
<keyword evidence="7" id="KW-1185">Reference proteome</keyword>
<name>A0A0J9X369_GEOCN</name>
<feature type="domain" description="MHD1" evidence="4">
    <location>
        <begin position="631"/>
        <end position="755"/>
    </location>
</feature>
<feature type="compositionally biased region" description="Polar residues" evidence="2">
    <location>
        <begin position="78"/>
        <end position="88"/>
    </location>
</feature>
<proteinExistence type="predicted"/>
<dbReference type="InterPro" id="IPR052811">
    <property type="entry name" value="Glucose_resp_signaling"/>
</dbReference>
<dbReference type="InterPro" id="IPR035892">
    <property type="entry name" value="C2_domain_sf"/>
</dbReference>
<evidence type="ECO:0000259" key="3">
    <source>
        <dbReference type="PROSITE" id="PS50004"/>
    </source>
</evidence>
<evidence type="ECO:0000259" key="5">
    <source>
        <dbReference type="PROSITE" id="PS51259"/>
    </source>
</evidence>
<dbReference type="PANTHER" id="PTHR47263:SF1">
    <property type="entry name" value="C2 DOMAIN PROTEIN (AFU_ORTHOLOGUE AFUA_7G02350)"/>
    <property type="match status" value="1"/>
</dbReference>
<evidence type="ECO:0000313" key="7">
    <source>
        <dbReference type="Proteomes" id="UP000242525"/>
    </source>
</evidence>